<dbReference type="Proteomes" id="UP000275356">
    <property type="component" value="Unassembled WGS sequence"/>
</dbReference>
<dbReference type="PANTHER" id="PTHR23427">
    <property type="entry name" value="SURFEIT LOCUS PROTEIN"/>
    <property type="match status" value="1"/>
</dbReference>
<dbReference type="InterPro" id="IPR045214">
    <property type="entry name" value="Surf1/Surf4"/>
</dbReference>
<accession>A0A3N2DCA1</accession>
<sequence length="291" mass="30649">MSTTASAPSDPTTDPGAATRPGLRSRPTRRELVDAARTPRMLGLLAILVVAAIVCVRLGAWQIDRAYATTQAAAQAQAEELAHTAARPLGEVVEPGAHLMGRDVGRPVTVTGVFVPELEVLVPGRSVDGVEGDLVVTPLRETGRDDRPWVVVVRGFVATDAAADADGRPVVPPAPAGEVTLLGSVAAGEAYVPAPPREGEVPSLSPAYFAGVWGLPIYNVYVVQAEADPGLVTLDRPTLETDDGGNLRNLAYAAEWFVFAGFALVVWYRMVRDEAIDRRPAPAAAPAPDPR</sequence>
<evidence type="ECO:0000256" key="3">
    <source>
        <dbReference type="ARBA" id="ARBA00022692"/>
    </source>
</evidence>
<gene>
    <name evidence="8" type="ORF">EDD28_2014</name>
</gene>
<evidence type="ECO:0000256" key="7">
    <source>
        <dbReference type="SAM" id="MobiDB-lite"/>
    </source>
</evidence>
<reference evidence="8 9" key="1">
    <citation type="submission" date="2018-11" db="EMBL/GenBank/DDBJ databases">
        <title>Sequencing the genomes of 1000 actinobacteria strains.</title>
        <authorList>
            <person name="Klenk H.-P."/>
        </authorList>
    </citation>
    <scope>NUCLEOTIDE SEQUENCE [LARGE SCALE GENOMIC DNA]</scope>
    <source>
        <strain evidence="8 9">DSM 13521</strain>
    </source>
</reference>
<keyword evidence="6" id="KW-1003">Cell membrane</keyword>
<dbReference type="AlphaFoldDB" id="A0A3N2DCA1"/>
<organism evidence="8 9">
    <name type="scientific">Salana multivorans</name>
    <dbReference type="NCBI Taxonomy" id="120377"/>
    <lineage>
        <taxon>Bacteria</taxon>
        <taxon>Bacillati</taxon>
        <taxon>Actinomycetota</taxon>
        <taxon>Actinomycetes</taxon>
        <taxon>Micrococcales</taxon>
        <taxon>Beutenbergiaceae</taxon>
        <taxon>Salana</taxon>
    </lineage>
</organism>
<name>A0A3N2DCA1_9MICO</name>
<keyword evidence="3 6" id="KW-0812">Transmembrane</keyword>
<proteinExistence type="inferred from homology"/>
<evidence type="ECO:0000256" key="5">
    <source>
        <dbReference type="ARBA" id="ARBA00023136"/>
    </source>
</evidence>
<evidence type="ECO:0000313" key="9">
    <source>
        <dbReference type="Proteomes" id="UP000275356"/>
    </source>
</evidence>
<evidence type="ECO:0000256" key="1">
    <source>
        <dbReference type="ARBA" id="ARBA00004370"/>
    </source>
</evidence>
<keyword evidence="4 6" id="KW-1133">Transmembrane helix</keyword>
<evidence type="ECO:0000256" key="4">
    <source>
        <dbReference type="ARBA" id="ARBA00022989"/>
    </source>
</evidence>
<comment type="similarity">
    <text evidence="2 6">Belongs to the SURF1 family.</text>
</comment>
<comment type="caution">
    <text evidence="8">The sequence shown here is derived from an EMBL/GenBank/DDBJ whole genome shotgun (WGS) entry which is preliminary data.</text>
</comment>
<evidence type="ECO:0000313" key="8">
    <source>
        <dbReference type="EMBL" id="ROR97416.1"/>
    </source>
</evidence>
<dbReference type="InterPro" id="IPR002994">
    <property type="entry name" value="Surf1/Shy1"/>
</dbReference>
<dbReference type="EMBL" id="RKHQ01000001">
    <property type="protein sequence ID" value="ROR97416.1"/>
    <property type="molecule type" value="Genomic_DNA"/>
</dbReference>
<evidence type="ECO:0000256" key="2">
    <source>
        <dbReference type="ARBA" id="ARBA00007165"/>
    </source>
</evidence>
<protein>
    <recommendedName>
        <fullName evidence="6">SURF1-like protein</fullName>
    </recommendedName>
</protein>
<dbReference type="RefSeq" id="WP_123739472.1">
    <property type="nucleotide sequence ID" value="NZ_CALFQU010000023.1"/>
</dbReference>
<evidence type="ECO:0000256" key="6">
    <source>
        <dbReference type="RuleBase" id="RU363076"/>
    </source>
</evidence>
<feature type="region of interest" description="Disordered" evidence="7">
    <location>
        <begin position="1"/>
        <end position="27"/>
    </location>
</feature>
<feature type="transmembrane region" description="Helical" evidence="6">
    <location>
        <begin position="250"/>
        <end position="270"/>
    </location>
</feature>
<dbReference type="Pfam" id="PF02104">
    <property type="entry name" value="SURF1"/>
    <property type="match status" value="1"/>
</dbReference>
<comment type="subcellular location">
    <subcellularLocation>
        <location evidence="6">Cell membrane</location>
        <topology evidence="6">Multi-pass membrane protein</topology>
    </subcellularLocation>
    <subcellularLocation>
        <location evidence="1">Membrane</location>
    </subcellularLocation>
</comment>
<feature type="compositionally biased region" description="Low complexity" evidence="7">
    <location>
        <begin position="1"/>
        <end position="15"/>
    </location>
</feature>
<keyword evidence="9" id="KW-1185">Reference proteome</keyword>
<dbReference type="OrthoDB" id="3266379at2"/>
<feature type="transmembrane region" description="Helical" evidence="6">
    <location>
        <begin position="42"/>
        <end position="61"/>
    </location>
</feature>
<dbReference type="GO" id="GO:0005886">
    <property type="term" value="C:plasma membrane"/>
    <property type="evidence" value="ECO:0007669"/>
    <property type="project" value="UniProtKB-SubCell"/>
</dbReference>
<dbReference type="PROSITE" id="PS50895">
    <property type="entry name" value="SURF1"/>
    <property type="match status" value="1"/>
</dbReference>
<keyword evidence="5 6" id="KW-0472">Membrane</keyword>
<dbReference type="CDD" id="cd06662">
    <property type="entry name" value="SURF1"/>
    <property type="match status" value="1"/>
</dbReference>
<dbReference type="PANTHER" id="PTHR23427:SF2">
    <property type="entry name" value="SURFEIT LOCUS PROTEIN 1"/>
    <property type="match status" value="1"/>
</dbReference>